<evidence type="ECO:0000256" key="4">
    <source>
        <dbReference type="ARBA" id="ARBA00023159"/>
    </source>
</evidence>
<evidence type="ECO:0000256" key="2">
    <source>
        <dbReference type="ARBA" id="ARBA00023015"/>
    </source>
</evidence>
<reference evidence="7" key="2">
    <citation type="submission" date="2020-09" db="EMBL/GenBank/DDBJ databases">
        <authorList>
            <person name="Sun Q."/>
            <person name="Zhou Y."/>
        </authorList>
    </citation>
    <scope>NUCLEOTIDE SEQUENCE</scope>
    <source>
        <strain evidence="7">CGMCC 1.15425</strain>
    </source>
</reference>
<dbReference type="EMBL" id="BMIY01000006">
    <property type="protein sequence ID" value="GGG58541.1"/>
    <property type="molecule type" value="Genomic_DNA"/>
</dbReference>
<organism evidence="7 8">
    <name type="scientific">Pseudohongiella nitratireducens</name>
    <dbReference type="NCBI Taxonomy" id="1768907"/>
    <lineage>
        <taxon>Bacteria</taxon>
        <taxon>Pseudomonadati</taxon>
        <taxon>Pseudomonadota</taxon>
        <taxon>Gammaproteobacteria</taxon>
        <taxon>Pseudomonadales</taxon>
        <taxon>Pseudohongiellaceae</taxon>
        <taxon>Pseudohongiella</taxon>
    </lineage>
</organism>
<dbReference type="PANTHER" id="PTHR30346">
    <property type="entry name" value="TRANSCRIPTIONAL DUAL REGULATOR HCAR-RELATED"/>
    <property type="match status" value="1"/>
</dbReference>
<dbReference type="PANTHER" id="PTHR30346:SF26">
    <property type="entry name" value="HYDROGEN PEROXIDE-INDUCIBLE GENES ACTIVATOR"/>
    <property type="match status" value="1"/>
</dbReference>
<comment type="similarity">
    <text evidence="1">Belongs to the LysR transcriptional regulatory family.</text>
</comment>
<dbReference type="GO" id="GO:0003700">
    <property type="term" value="F:DNA-binding transcription factor activity"/>
    <property type="evidence" value="ECO:0007669"/>
    <property type="project" value="InterPro"/>
</dbReference>
<keyword evidence="2" id="KW-0805">Transcription regulation</keyword>
<keyword evidence="5" id="KW-0804">Transcription</keyword>
<evidence type="ECO:0000256" key="5">
    <source>
        <dbReference type="ARBA" id="ARBA00023163"/>
    </source>
</evidence>
<dbReference type="PRINTS" id="PR00039">
    <property type="entry name" value="HTHLYSR"/>
</dbReference>
<dbReference type="SUPFAM" id="SSF46785">
    <property type="entry name" value="Winged helix' DNA-binding domain"/>
    <property type="match status" value="1"/>
</dbReference>
<dbReference type="Pfam" id="PF03466">
    <property type="entry name" value="LysR_substrate"/>
    <property type="match status" value="1"/>
</dbReference>
<dbReference type="CDD" id="cd08411">
    <property type="entry name" value="PBP2_OxyR"/>
    <property type="match status" value="1"/>
</dbReference>
<dbReference type="InterPro" id="IPR000847">
    <property type="entry name" value="LysR_HTH_N"/>
</dbReference>
<keyword evidence="8" id="KW-1185">Reference proteome</keyword>
<dbReference type="Pfam" id="PF00126">
    <property type="entry name" value="HTH_1"/>
    <property type="match status" value="1"/>
</dbReference>
<dbReference type="InterPro" id="IPR036388">
    <property type="entry name" value="WH-like_DNA-bd_sf"/>
</dbReference>
<protein>
    <submittedName>
        <fullName evidence="7">LysR family transcriptional regulator</fullName>
    </submittedName>
</protein>
<dbReference type="GO" id="GO:0032993">
    <property type="term" value="C:protein-DNA complex"/>
    <property type="evidence" value="ECO:0007669"/>
    <property type="project" value="TreeGrafter"/>
</dbReference>
<dbReference type="FunFam" id="1.10.10.10:FF:000001">
    <property type="entry name" value="LysR family transcriptional regulator"/>
    <property type="match status" value="1"/>
</dbReference>
<feature type="domain" description="HTH lysR-type" evidence="6">
    <location>
        <begin position="7"/>
        <end position="64"/>
    </location>
</feature>
<evidence type="ECO:0000259" key="6">
    <source>
        <dbReference type="PROSITE" id="PS50931"/>
    </source>
</evidence>
<dbReference type="InterPro" id="IPR005119">
    <property type="entry name" value="LysR_subst-bd"/>
</dbReference>
<evidence type="ECO:0000313" key="8">
    <source>
        <dbReference type="Proteomes" id="UP000627715"/>
    </source>
</evidence>
<dbReference type="AlphaFoldDB" id="A0A917LVX2"/>
<dbReference type="InterPro" id="IPR036390">
    <property type="entry name" value="WH_DNA-bd_sf"/>
</dbReference>
<dbReference type="SUPFAM" id="SSF53850">
    <property type="entry name" value="Periplasmic binding protein-like II"/>
    <property type="match status" value="1"/>
</dbReference>
<gene>
    <name evidence="7" type="ORF">GCM10011403_14790</name>
</gene>
<evidence type="ECO:0000256" key="3">
    <source>
        <dbReference type="ARBA" id="ARBA00023125"/>
    </source>
</evidence>
<keyword evidence="4" id="KW-0010">Activator</keyword>
<sequence>MDMAHPPTLRQLKYLCAIGEHLHFGKAASACHVSQSTLSTALQELESNLGVSLVERSHKAVIVTPVGQDIVERSEFILGQIEDLLAAADASRQPFTGELRIGVIPTVAPFLLPDLLSEIRHRHPGFRLFIREDLSHNLTHALETGELDLLILALPFKAERVETQHLFDDAFFLACDPSHPLSKRQSVATKDLKGKDLLLLEDGHCLRDHALEACRLTLNDVKVPYHATSLNTIVQMVASNIGITLIPQLALDKQILSGTDICVRELSDKKAQRSIGMMWRNKSPRRTEFQLFGELIVEIQQRIRQSCCRQPNAD</sequence>
<dbReference type="Gene3D" id="3.40.190.10">
    <property type="entry name" value="Periplasmic binding protein-like II"/>
    <property type="match status" value="2"/>
</dbReference>
<keyword evidence="3" id="KW-0238">DNA-binding</keyword>
<evidence type="ECO:0000313" key="7">
    <source>
        <dbReference type="EMBL" id="GGG58541.1"/>
    </source>
</evidence>
<accession>A0A917LVX2</accession>
<evidence type="ECO:0000256" key="1">
    <source>
        <dbReference type="ARBA" id="ARBA00009437"/>
    </source>
</evidence>
<dbReference type="Gene3D" id="1.10.10.10">
    <property type="entry name" value="Winged helix-like DNA-binding domain superfamily/Winged helix DNA-binding domain"/>
    <property type="match status" value="1"/>
</dbReference>
<reference evidence="7" key="1">
    <citation type="journal article" date="2014" name="Int. J. Syst. Evol. Microbiol.">
        <title>Complete genome sequence of Corynebacterium casei LMG S-19264T (=DSM 44701T), isolated from a smear-ripened cheese.</title>
        <authorList>
            <consortium name="US DOE Joint Genome Institute (JGI-PGF)"/>
            <person name="Walter F."/>
            <person name="Albersmeier A."/>
            <person name="Kalinowski J."/>
            <person name="Ruckert C."/>
        </authorList>
    </citation>
    <scope>NUCLEOTIDE SEQUENCE</scope>
    <source>
        <strain evidence="7">CGMCC 1.15425</strain>
    </source>
</reference>
<comment type="caution">
    <text evidence="7">The sequence shown here is derived from an EMBL/GenBank/DDBJ whole genome shotgun (WGS) entry which is preliminary data.</text>
</comment>
<dbReference type="Proteomes" id="UP000627715">
    <property type="component" value="Unassembled WGS sequence"/>
</dbReference>
<dbReference type="GO" id="GO:0003677">
    <property type="term" value="F:DNA binding"/>
    <property type="evidence" value="ECO:0007669"/>
    <property type="project" value="UniProtKB-KW"/>
</dbReference>
<proteinExistence type="inferred from homology"/>
<dbReference type="PROSITE" id="PS50931">
    <property type="entry name" value="HTH_LYSR"/>
    <property type="match status" value="1"/>
</dbReference>
<name>A0A917LVX2_9GAMM</name>